<proteinExistence type="predicted"/>
<dbReference type="Proteomes" id="UP001333110">
    <property type="component" value="Unassembled WGS sequence"/>
</dbReference>
<accession>A0AAN7NQH9</accession>
<evidence type="ECO:0008006" key="3">
    <source>
        <dbReference type="Google" id="ProtNLM"/>
    </source>
</evidence>
<dbReference type="AlphaFoldDB" id="A0AAN7NQH9"/>
<dbReference type="EMBL" id="JAUNZN010000001">
    <property type="protein sequence ID" value="KAK4828639.1"/>
    <property type="molecule type" value="Genomic_DNA"/>
</dbReference>
<name>A0AAN7NQH9_MYCAM</name>
<reference evidence="1 2" key="1">
    <citation type="journal article" date="2023" name="J. Hered.">
        <title>Chromosome-level genome of the wood stork (Mycteria americana) provides insight into avian chromosome evolution.</title>
        <authorList>
            <person name="Flamio R. Jr."/>
            <person name="Ramstad K.M."/>
        </authorList>
    </citation>
    <scope>NUCLEOTIDE SEQUENCE [LARGE SCALE GENOMIC DNA]</scope>
    <source>
        <strain evidence="1">JAX WOST 10</strain>
    </source>
</reference>
<organism evidence="1 2">
    <name type="scientific">Mycteria americana</name>
    <name type="common">Wood stork</name>
    <dbReference type="NCBI Taxonomy" id="33587"/>
    <lineage>
        <taxon>Eukaryota</taxon>
        <taxon>Metazoa</taxon>
        <taxon>Chordata</taxon>
        <taxon>Craniata</taxon>
        <taxon>Vertebrata</taxon>
        <taxon>Euteleostomi</taxon>
        <taxon>Archelosauria</taxon>
        <taxon>Archosauria</taxon>
        <taxon>Dinosauria</taxon>
        <taxon>Saurischia</taxon>
        <taxon>Theropoda</taxon>
        <taxon>Coelurosauria</taxon>
        <taxon>Aves</taxon>
        <taxon>Neognathae</taxon>
        <taxon>Neoaves</taxon>
        <taxon>Aequornithes</taxon>
        <taxon>Ciconiiformes</taxon>
        <taxon>Ciconiidae</taxon>
        <taxon>Mycteria</taxon>
    </lineage>
</organism>
<evidence type="ECO:0000313" key="2">
    <source>
        <dbReference type="Proteomes" id="UP001333110"/>
    </source>
</evidence>
<sequence length="173" mass="19629">MSVLVDEERAVDIVYLDFSKAFNTVSCKFLMEKLMRYGLNDQTVRVGTLSKSADDTKLGGVADMPEGFTAIQKDLNRLKKGADRNLMVFNEEKCSVLHLGRNNSRHQNRLGDKQLESSFAEKDLGVLVDTKWNVSQWQKPMNKKNIRIHSLLNKISSGRWKKSVQNPQSQGAK</sequence>
<gene>
    <name evidence="1" type="ORF">QYF61_000287</name>
</gene>
<protein>
    <recommendedName>
        <fullName evidence="3">Reverse transcriptase domain-containing protein</fullName>
    </recommendedName>
</protein>
<keyword evidence="2" id="KW-1185">Reference proteome</keyword>
<dbReference type="PANTHER" id="PTHR33332">
    <property type="entry name" value="REVERSE TRANSCRIPTASE DOMAIN-CONTAINING PROTEIN"/>
    <property type="match status" value="1"/>
</dbReference>
<evidence type="ECO:0000313" key="1">
    <source>
        <dbReference type="EMBL" id="KAK4828639.1"/>
    </source>
</evidence>
<comment type="caution">
    <text evidence="1">The sequence shown here is derived from an EMBL/GenBank/DDBJ whole genome shotgun (WGS) entry which is preliminary data.</text>
</comment>